<organism evidence="2 3">
    <name type="scientific">Parablautia muri</name>
    <dbReference type="NCBI Taxonomy" id="2320879"/>
    <lineage>
        <taxon>Bacteria</taxon>
        <taxon>Bacillati</taxon>
        <taxon>Bacillota</taxon>
        <taxon>Clostridia</taxon>
        <taxon>Lachnospirales</taxon>
        <taxon>Lachnospiraceae</taxon>
        <taxon>Parablautia</taxon>
    </lineage>
</organism>
<dbReference type="InterPro" id="IPR056094">
    <property type="entry name" value="DUF7677"/>
</dbReference>
<reference evidence="2" key="1">
    <citation type="submission" date="2018-09" db="EMBL/GenBank/DDBJ databases">
        <title>Murine metabolic-syndrome-specific gut microbial biobank.</title>
        <authorList>
            <person name="Liu C."/>
        </authorList>
    </citation>
    <scope>NUCLEOTIDE SEQUENCE</scope>
    <source>
        <strain evidence="2">D42-62</strain>
    </source>
</reference>
<dbReference type="AlphaFoldDB" id="A0A9X5GRL5"/>
<proteinExistence type="predicted"/>
<name>A0A9X5GRL5_9FIRM</name>
<keyword evidence="3" id="KW-1185">Reference proteome</keyword>
<evidence type="ECO:0000313" key="3">
    <source>
        <dbReference type="Proteomes" id="UP001154420"/>
    </source>
</evidence>
<accession>A0A9X5GRL5</accession>
<gene>
    <name evidence="2" type="ORF">D5281_07640</name>
</gene>
<sequence length="91" mass="10572">MRCCTGYGAKIYCLDNHLEVDESGNVLNYKYCENRAAQYIKNILMSYILLSRHLKNGKESFTPSAKRFMQDNFKDIREKHRATGSVLFQKG</sequence>
<dbReference type="Pfam" id="PF24725">
    <property type="entry name" value="DUF7677"/>
    <property type="match status" value="1"/>
</dbReference>
<protein>
    <recommendedName>
        <fullName evidence="1">DUF7677 domain-containing protein</fullName>
    </recommendedName>
</protein>
<comment type="caution">
    <text evidence="2">The sequence shown here is derived from an EMBL/GenBank/DDBJ whole genome shotgun (WGS) entry which is preliminary data.</text>
</comment>
<evidence type="ECO:0000259" key="1">
    <source>
        <dbReference type="Pfam" id="PF24725"/>
    </source>
</evidence>
<feature type="domain" description="DUF7677" evidence="1">
    <location>
        <begin position="15"/>
        <end position="46"/>
    </location>
</feature>
<dbReference type="EMBL" id="QZDT01000008">
    <property type="protein sequence ID" value="NBJ92469.1"/>
    <property type="molecule type" value="Genomic_DNA"/>
</dbReference>
<evidence type="ECO:0000313" key="2">
    <source>
        <dbReference type="EMBL" id="NBJ92469.1"/>
    </source>
</evidence>
<dbReference type="Proteomes" id="UP001154420">
    <property type="component" value="Unassembled WGS sequence"/>
</dbReference>